<proteinExistence type="predicted"/>
<sequence length="37" mass="4461">MFSNHNSLINTSAKTKVNFQKFLQLLMQSIQHKIRWQ</sequence>
<comment type="caution">
    <text evidence="1">The sequence shown here is derived from an EMBL/GenBank/DDBJ whole genome shotgun (WGS) entry which is preliminary data.</text>
</comment>
<reference evidence="1" key="1">
    <citation type="submission" date="2021-01" db="EMBL/GenBank/DDBJ databases">
        <authorList>
            <consortium name="Genoscope - CEA"/>
            <person name="William W."/>
        </authorList>
    </citation>
    <scope>NUCLEOTIDE SEQUENCE</scope>
</reference>
<dbReference type="EMBL" id="CAJJDP010000156">
    <property type="protein sequence ID" value="CAD8211573.1"/>
    <property type="molecule type" value="Genomic_DNA"/>
</dbReference>
<dbReference type="Proteomes" id="UP000683925">
    <property type="component" value="Unassembled WGS sequence"/>
</dbReference>
<dbReference type="AlphaFoldDB" id="A0A8S1YE12"/>
<gene>
    <name evidence="1" type="ORF">POCTA_138.1.T1540141</name>
</gene>
<keyword evidence="2" id="KW-1185">Reference proteome</keyword>
<protein>
    <submittedName>
        <fullName evidence="1">Uncharacterized protein</fullName>
    </submittedName>
</protein>
<organism evidence="1 2">
    <name type="scientific">Paramecium octaurelia</name>
    <dbReference type="NCBI Taxonomy" id="43137"/>
    <lineage>
        <taxon>Eukaryota</taxon>
        <taxon>Sar</taxon>
        <taxon>Alveolata</taxon>
        <taxon>Ciliophora</taxon>
        <taxon>Intramacronucleata</taxon>
        <taxon>Oligohymenophorea</taxon>
        <taxon>Peniculida</taxon>
        <taxon>Parameciidae</taxon>
        <taxon>Paramecium</taxon>
    </lineage>
</organism>
<evidence type="ECO:0000313" key="2">
    <source>
        <dbReference type="Proteomes" id="UP000683925"/>
    </source>
</evidence>
<evidence type="ECO:0000313" key="1">
    <source>
        <dbReference type="EMBL" id="CAD8211573.1"/>
    </source>
</evidence>
<name>A0A8S1YE12_PAROT</name>
<accession>A0A8S1YE12</accession>